<evidence type="ECO:0000256" key="1">
    <source>
        <dbReference type="SAM" id="MobiDB-lite"/>
    </source>
</evidence>
<feature type="compositionally biased region" description="Basic residues" evidence="1">
    <location>
        <begin position="127"/>
        <end position="138"/>
    </location>
</feature>
<name>A0AAV8UI95_9RHOD</name>
<keyword evidence="4" id="KW-1185">Reference proteome</keyword>
<organism evidence="3 4">
    <name type="scientific">Rhodosorus marinus</name>
    <dbReference type="NCBI Taxonomy" id="101924"/>
    <lineage>
        <taxon>Eukaryota</taxon>
        <taxon>Rhodophyta</taxon>
        <taxon>Stylonematophyceae</taxon>
        <taxon>Stylonematales</taxon>
        <taxon>Stylonemataceae</taxon>
        <taxon>Rhodosorus</taxon>
    </lineage>
</organism>
<keyword evidence="2" id="KW-1133">Transmembrane helix</keyword>
<sequence length="317" mass="34681">MLQQRRPGEKLTGPRQGVVCMAKKKKAKKSKARGSSPAPKADKPTMPVGRNEELSPQMSAGGSPEALDPKIGKPAQPGEVVDASIVPPPADSASLMEAGDEFNPKPDTVDFQGPLSPDEYTSESKKPSKRRRRRRSKKKVEDPVAVDLTSAEGGTVEASVKQLTSAFAMNKESLKEQIQVDPDFVISQKDATTDYDLAASFLGRGSKSEEFGYVLPYLQTGHMVGLGVVLLTANIYYPGFPLTQLSEEVREWLRKGLLLIYAFNAVLALLTYFECQKRRQPWTFWVPKVLLLGGLAFNELRDNIPVAADKQESGGSE</sequence>
<gene>
    <name evidence="3" type="ORF">NDN08_006662</name>
</gene>
<keyword evidence="2" id="KW-0472">Membrane</keyword>
<keyword evidence="2" id="KW-0812">Transmembrane</keyword>
<feature type="region of interest" description="Disordered" evidence="1">
    <location>
        <begin position="1"/>
        <end position="143"/>
    </location>
</feature>
<comment type="caution">
    <text evidence="3">The sequence shown here is derived from an EMBL/GenBank/DDBJ whole genome shotgun (WGS) entry which is preliminary data.</text>
</comment>
<reference evidence="3 4" key="1">
    <citation type="journal article" date="2023" name="Nat. Commun.">
        <title>Origin of minicircular mitochondrial genomes in red algae.</title>
        <authorList>
            <person name="Lee Y."/>
            <person name="Cho C.H."/>
            <person name="Lee Y.M."/>
            <person name="Park S.I."/>
            <person name="Yang J.H."/>
            <person name="West J.A."/>
            <person name="Bhattacharya D."/>
            <person name="Yoon H.S."/>
        </authorList>
    </citation>
    <scope>NUCLEOTIDE SEQUENCE [LARGE SCALE GENOMIC DNA]</scope>
    <source>
        <strain evidence="3 4">CCMP1338</strain>
        <tissue evidence="3">Whole cell</tissue>
    </source>
</reference>
<evidence type="ECO:0000313" key="3">
    <source>
        <dbReference type="EMBL" id="KAJ8902255.1"/>
    </source>
</evidence>
<evidence type="ECO:0000313" key="4">
    <source>
        <dbReference type="Proteomes" id="UP001157974"/>
    </source>
</evidence>
<feature type="compositionally biased region" description="Basic residues" evidence="1">
    <location>
        <begin position="22"/>
        <end position="32"/>
    </location>
</feature>
<dbReference type="AlphaFoldDB" id="A0AAV8UI95"/>
<evidence type="ECO:0000256" key="2">
    <source>
        <dbReference type="SAM" id="Phobius"/>
    </source>
</evidence>
<dbReference type="Proteomes" id="UP001157974">
    <property type="component" value="Unassembled WGS sequence"/>
</dbReference>
<accession>A0AAV8UI95</accession>
<protein>
    <submittedName>
        <fullName evidence="3">Uncharacterized protein</fullName>
    </submittedName>
</protein>
<feature type="transmembrane region" description="Helical" evidence="2">
    <location>
        <begin position="214"/>
        <end position="237"/>
    </location>
</feature>
<feature type="transmembrane region" description="Helical" evidence="2">
    <location>
        <begin position="257"/>
        <end position="275"/>
    </location>
</feature>
<dbReference type="EMBL" id="JAMWBK010000009">
    <property type="protein sequence ID" value="KAJ8902255.1"/>
    <property type="molecule type" value="Genomic_DNA"/>
</dbReference>
<proteinExistence type="predicted"/>